<keyword evidence="3 5" id="KW-0689">Ribosomal protein</keyword>
<dbReference type="AlphaFoldDB" id="A0A2H0B7F9"/>
<feature type="domain" description="Large ribosomal subunit protein bL25 L25" evidence="7">
    <location>
        <begin position="7"/>
        <end position="94"/>
    </location>
</feature>
<dbReference type="GO" id="GO:0006412">
    <property type="term" value="P:translation"/>
    <property type="evidence" value="ECO:0007669"/>
    <property type="project" value="UniProtKB-UniRule"/>
</dbReference>
<comment type="subunit">
    <text evidence="5">Part of the 50S ribosomal subunit; part of the 5S rRNA/L5/L18/L25 subcomplex. Contacts the 5S rRNA. Binds to the 5S rRNA independently of L5 and L18.</text>
</comment>
<evidence type="ECO:0000259" key="7">
    <source>
        <dbReference type="Pfam" id="PF01386"/>
    </source>
</evidence>
<dbReference type="NCBIfam" id="TIGR00731">
    <property type="entry name" value="bL25_bact_ctc"/>
    <property type="match status" value="1"/>
</dbReference>
<evidence type="ECO:0000259" key="8">
    <source>
        <dbReference type="Pfam" id="PF14693"/>
    </source>
</evidence>
<sequence>MADKITLSAQTRTIFGKKVKKLRKEKIIPSNVFGSHIKSVALAIKIDDFRKAFEEAGESTIVYLNIDGETKQRPVLIRPPQVHPTSREILHVDLRQVNLKEKIKTMIDIVLVGEAPAQAQGALIIKLKDQIEVEALPTDLPEQIEVNIESLANIEDVILAKDLKIDKTKIEIQLDDEEIVVKAEAPKEEEVEKAPVEEVAEEEGVEGGSEEEKQKTEESKKEEQNKE</sequence>
<keyword evidence="1 5" id="KW-0699">rRNA-binding</keyword>
<feature type="compositionally biased region" description="Acidic residues" evidence="6">
    <location>
        <begin position="198"/>
        <end position="209"/>
    </location>
</feature>
<dbReference type="GO" id="GO:0008097">
    <property type="term" value="F:5S rRNA binding"/>
    <property type="evidence" value="ECO:0007669"/>
    <property type="project" value="InterPro"/>
</dbReference>
<dbReference type="InterPro" id="IPR037121">
    <property type="entry name" value="Ribosomal_bL25_C"/>
</dbReference>
<dbReference type="Pfam" id="PF14693">
    <property type="entry name" value="Ribosomal_TL5_C"/>
    <property type="match status" value="1"/>
</dbReference>
<evidence type="ECO:0000256" key="1">
    <source>
        <dbReference type="ARBA" id="ARBA00022730"/>
    </source>
</evidence>
<feature type="compositionally biased region" description="Basic and acidic residues" evidence="6">
    <location>
        <begin position="181"/>
        <end position="196"/>
    </location>
</feature>
<name>A0A2H0B7F9_9BACT</name>
<evidence type="ECO:0000256" key="5">
    <source>
        <dbReference type="HAMAP-Rule" id="MF_01334"/>
    </source>
</evidence>
<dbReference type="GO" id="GO:0022625">
    <property type="term" value="C:cytosolic large ribosomal subunit"/>
    <property type="evidence" value="ECO:0007669"/>
    <property type="project" value="TreeGrafter"/>
</dbReference>
<dbReference type="InterPro" id="IPR011035">
    <property type="entry name" value="Ribosomal_bL25/Gln-tRNA_synth"/>
</dbReference>
<dbReference type="Gene3D" id="2.40.240.10">
    <property type="entry name" value="Ribosomal Protein L25, Chain P"/>
    <property type="match status" value="1"/>
</dbReference>
<keyword evidence="4 5" id="KW-0687">Ribonucleoprotein</keyword>
<dbReference type="Proteomes" id="UP000229459">
    <property type="component" value="Unassembled WGS sequence"/>
</dbReference>
<dbReference type="SUPFAM" id="SSF50715">
    <property type="entry name" value="Ribosomal protein L25-like"/>
    <property type="match status" value="1"/>
</dbReference>
<dbReference type="PANTHER" id="PTHR33284">
    <property type="entry name" value="RIBOSOMAL PROTEIN L25/GLN-TRNA SYNTHETASE, ANTI-CODON-BINDING DOMAIN-CONTAINING PROTEIN"/>
    <property type="match status" value="1"/>
</dbReference>
<accession>A0A2H0B7F9</accession>
<dbReference type="InterPro" id="IPR001021">
    <property type="entry name" value="Ribosomal_bL25_long"/>
</dbReference>
<comment type="similarity">
    <text evidence="5">Belongs to the bacterial ribosomal protein bL25 family. CTC subfamily.</text>
</comment>
<dbReference type="InterPro" id="IPR029751">
    <property type="entry name" value="Ribosomal_L25_dom"/>
</dbReference>
<dbReference type="InterPro" id="IPR020057">
    <property type="entry name" value="Ribosomal_bL25_b-dom"/>
</dbReference>
<comment type="caution">
    <text evidence="9">The sequence shown here is derived from an EMBL/GenBank/DDBJ whole genome shotgun (WGS) entry which is preliminary data.</text>
</comment>
<keyword evidence="2 5" id="KW-0694">RNA-binding</keyword>
<organism evidence="9 10">
    <name type="scientific">Candidatus Beckwithbacteria bacterium CG23_combo_of_CG06-09_8_20_14_all_34_8</name>
    <dbReference type="NCBI Taxonomy" id="1974497"/>
    <lineage>
        <taxon>Bacteria</taxon>
        <taxon>Candidatus Beckwithiibacteriota</taxon>
    </lineage>
</organism>
<evidence type="ECO:0000313" key="10">
    <source>
        <dbReference type="Proteomes" id="UP000229459"/>
    </source>
</evidence>
<dbReference type="InterPro" id="IPR020056">
    <property type="entry name" value="Rbsml_bL25/Gln-tRNA_synth_N"/>
</dbReference>
<dbReference type="GO" id="GO:0003735">
    <property type="term" value="F:structural constituent of ribosome"/>
    <property type="evidence" value="ECO:0007669"/>
    <property type="project" value="InterPro"/>
</dbReference>
<dbReference type="Gene3D" id="2.170.120.20">
    <property type="entry name" value="Ribosomal protein L25, beta domain"/>
    <property type="match status" value="1"/>
</dbReference>
<evidence type="ECO:0000256" key="4">
    <source>
        <dbReference type="ARBA" id="ARBA00023274"/>
    </source>
</evidence>
<dbReference type="CDD" id="cd00495">
    <property type="entry name" value="Ribosomal_L25_TL5_CTC"/>
    <property type="match status" value="1"/>
</dbReference>
<feature type="domain" description="Large ribosomal subunit protein bL25 beta" evidence="8">
    <location>
        <begin position="102"/>
        <end position="187"/>
    </location>
</feature>
<evidence type="ECO:0000256" key="6">
    <source>
        <dbReference type="SAM" id="MobiDB-lite"/>
    </source>
</evidence>
<evidence type="ECO:0000313" key="9">
    <source>
        <dbReference type="EMBL" id="PIP53597.1"/>
    </source>
</evidence>
<dbReference type="Pfam" id="PF01386">
    <property type="entry name" value="Ribosomal_L25p"/>
    <property type="match status" value="1"/>
</dbReference>
<proteinExistence type="inferred from homology"/>
<dbReference type="PANTHER" id="PTHR33284:SF1">
    <property type="entry name" value="RIBOSOMAL PROTEIN L25_GLN-TRNA SYNTHETASE, ANTI-CODON-BINDING DOMAIN-CONTAINING PROTEIN"/>
    <property type="match status" value="1"/>
</dbReference>
<protein>
    <recommendedName>
        <fullName evidence="5">Large ribosomal subunit protein bL25</fullName>
    </recommendedName>
    <alternativeName>
        <fullName evidence="5">General stress protein CTC</fullName>
    </alternativeName>
</protein>
<dbReference type="HAMAP" id="MF_01334">
    <property type="entry name" value="Ribosomal_bL25_CTC"/>
    <property type="match status" value="1"/>
</dbReference>
<feature type="region of interest" description="Disordered" evidence="6">
    <location>
        <begin position="181"/>
        <end position="227"/>
    </location>
</feature>
<gene>
    <name evidence="5" type="primary">rplY</name>
    <name evidence="5" type="synonym">ctc</name>
    <name evidence="9" type="ORF">COX08_00155</name>
</gene>
<comment type="function">
    <text evidence="5">This is one of the proteins that binds to the 5S RNA in the ribosome where it forms part of the central protuberance.</text>
</comment>
<evidence type="ECO:0000256" key="2">
    <source>
        <dbReference type="ARBA" id="ARBA00022884"/>
    </source>
</evidence>
<evidence type="ECO:0000256" key="3">
    <source>
        <dbReference type="ARBA" id="ARBA00022980"/>
    </source>
</evidence>
<feature type="compositionally biased region" description="Basic and acidic residues" evidence="6">
    <location>
        <begin position="210"/>
        <end position="227"/>
    </location>
</feature>
<reference evidence="9 10" key="1">
    <citation type="submission" date="2017-09" db="EMBL/GenBank/DDBJ databases">
        <title>Depth-based differentiation of microbial function through sediment-hosted aquifers and enrichment of novel symbionts in the deep terrestrial subsurface.</title>
        <authorList>
            <person name="Probst A.J."/>
            <person name="Ladd B."/>
            <person name="Jarett J.K."/>
            <person name="Geller-Mcgrath D.E."/>
            <person name="Sieber C.M."/>
            <person name="Emerson J.B."/>
            <person name="Anantharaman K."/>
            <person name="Thomas B.C."/>
            <person name="Malmstrom R."/>
            <person name="Stieglmeier M."/>
            <person name="Klingl A."/>
            <person name="Woyke T."/>
            <person name="Ryan C.M."/>
            <person name="Banfield J.F."/>
        </authorList>
    </citation>
    <scope>NUCLEOTIDE SEQUENCE [LARGE SCALE GENOMIC DNA]</scope>
    <source>
        <strain evidence="9">CG23_combo_of_CG06-09_8_20_14_all_34_8</strain>
    </source>
</reference>
<dbReference type="EMBL" id="PCSR01000003">
    <property type="protein sequence ID" value="PIP53597.1"/>
    <property type="molecule type" value="Genomic_DNA"/>
</dbReference>
<dbReference type="InterPro" id="IPR020930">
    <property type="entry name" value="Ribosomal_uL5_bac-type"/>
</dbReference>